<dbReference type="GO" id="GO:0006508">
    <property type="term" value="P:proteolysis"/>
    <property type="evidence" value="ECO:0007669"/>
    <property type="project" value="UniProtKB-KW"/>
</dbReference>
<accession>A0A7W9J5A6</accession>
<keyword evidence="4" id="KW-1185">Reference proteome</keyword>
<keyword evidence="3" id="KW-0645">Protease</keyword>
<dbReference type="EMBL" id="JACHMY010000001">
    <property type="protein sequence ID" value="MBB5835897.1"/>
    <property type="molecule type" value="Genomic_DNA"/>
</dbReference>
<organism evidence="3 4">
    <name type="scientific">Kribbella italica</name>
    <dbReference type="NCBI Taxonomy" id="1540520"/>
    <lineage>
        <taxon>Bacteria</taxon>
        <taxon>Bacillati</taxon>
        <taxon>Actinomycetota</taxon>
        <taxon>Actinomycetes</taxon>
        <taxon>Propionibacteriales</taxon>
        <taxon>Kribbellaceae</taxon>
        <taxon>Kribbella</taxon>
    </lineage>
</organism>
<dbReference type="GO" id="GO:0004175">
    <property type="term" value="F:endopeptidase activity"/>
    <property type="evidence" value="ECO:0007669"/>
    <property type="project" value="UniProtKB-ARBA"/>
</dbReference>
<gene>
    <name evidence="3" type="ORF">HDA39_002631</name>
</gene>
<feature type="transmembrane region" description="Helical" evidence="1">
    <location>
        <begin position="54"/>
        <end position="77"/>
    </location>
</feature>
<evidence type="ECO:0000313" key="4">
    <source>
        <dbReference type="Proteomes" id="UP000549971"/>
    </source>
</evidence>
<feature type="domain" description="CAAX prenyl protease 2/Lysostaphin resistance protein A-like" evidence="2">
    <location>
        <begin position="164"/>
        <end position="243"/>
    </location>
</feature>
<protein>
    <submittedName>
        <fullName evidence="3">Membrane protease YdiL (CAAX protease family)</fullName>
    </submittedName>
</protein>
<feature type="transmembrane region" description="Helical" evidence="1">
    <location>
        <begin position="20"/>
        <end position="42"/>
    </location>
</feature>
<dbReference type="AlphaFoldDB" id="A0A7W9J5A6"/>
<feature type="transmembrane region" description="Helical" evidence="1">
    <location>
        <begin position="155"/>
        <end position="174"/>
    </location>
</feature>
<dbReference type="Proteomes" id="UP000549971">
    <property type="component" value="Unassembled WGS sequence"/>
</dbReference>
<feature type="transmembrane region" description="Helical" evidence="1">
    <location>
        <begin position="195"/>
        <end position="219"/>
    </location>
</feature>
<keyword evidence="3" id="KW-0378">Hydrolase</keyword>
<keyword evidence="1" id="KW-0812">Transmembrane</keyword>
<keyword evidence="1" id="KW-1133">Transmembrane helix</keyword>
<name>A0A7W9J5A6_9ACTN</name>
<evidence type="ECO:0000256" key="1">
    <source>
        <dbReference type="SAM" id="Phobius"/>
    </source>
</evidence>
<comment type="caution">
    <text evidence="3">The sequence shown here is derived from an EMBL/GenBank/DDBJ whole genome shotgun (WGS) entry which is preliminary data.</text>
</comment>
<dbReference type="InterPro" id="IPR003675">
    <property type="entry name" value="Rce1/LyrA-like_dom"/>
</dbReference>
<feature type="transmembrane region" description="Helical" evidence="1">
    <location>
        <begin position="102"/>
        <end position="123"/>
    </location>
</feature>
<dbReference type="RefSeq" id="WP_184795486.1">
    <property type="nucleotide sequence ID" value="NZ_JACHMY010000001.1"/>
</dbReference>
<feature type="transmembrane region" description="Helical" evidence="1">
    <location>
        <begin position="239"/>
        <end position="260"/>
    </location>
</feature>
<proteinExistence type="predicted"/>
<sequence length="261" mass="29078">MEILTKTPIADRLLAERHSWPLTIALHLAPGALVVAAYFLIAHPLVQAINYPAFLAWAIALFVVLVPAELGLLLWLGRCRNGRWSLRGVVHYLDRPVPRRRLVPVVVLLIVQFLVISLALVPFDNLVYDTFFTWLPFEGAGGSVTTYLDGYPHSVMVIALASGIPLTGLSLPLIEELYFRGFLMPRLPHQGRLTPLLSSALFSLYHLWAPWPIISRVIFMLPGAWLVWKKKDLRLSIGMHAGSAFILQTLGTLALLLNLAP</sequence>
<dbReference type="Pfam" id="PF02517">
    <property type="entry name" value="Rce1-like"/>
    <property type="match status" value="1"/>
</dbReference>
<dbReference type="GO" id="GO:0080120">
    <property type="term" value="P:CAAX-box protein maturation"/>
    <property type="evidence" value="ECO:0007669"/>
    <property type="project" value="UniProtKB-ARBA"/>
</dbReference>
<evidence type="ECO:0000259" key="2">
    <source>
        <dbReference type="Pfam" id="PF02517"/>
    </source>
</evidence>
<keyword evidence="1" id="KW-0472">Membrane</keyword>
<evidence type="ECO:0000313" key="3">
    <source>
        <dbReference type="EMBL" id="MBB5835897.1"/>
    </source>
</evidence>
<reference evidence="3 4" key="1">
    <citation type="submission" date="2020-08" db="EMBL/GenBank/DDBJ databases">
        <title>Sequencing the genomes of 1000 actinobacteria strains.</title>
        <authorList>
            <person name="Klenk H.-P."/>
        </authorList>
    </citation>
    <scope>NUCLEOTIDE SEQUENCE [LARGE SCALE GENOMIC DNA]</scope>
    <source>
        <strain evidence="3 4">DSM 28967</strain>
    </source>
</reference>